<reference evidence="18 19" key="2">
    <citation type="submission" date="2018-08" db="EMBL/GenBank/DDBJ databases">
        <title>Aphanomyces genome sequencing and annotation.</title>
        <authorList>
            <person name="Minardi D."/>
            <person name="Oidtmann B."/>
            <person name="Van Der Giezen M."/>
            <person name="Studholme D.J."/>
        </authorList>
    </citation>
    <scope>NUCLEOTIDE SEQUENCE [LARGE SCALE GENOMIC DNA]</scope>
    <source>
        <strain evidence="16 19">197901</strain>
        <strain evidence="14 21">D2</strain>
        <strain evidence="17 23">FDL457</strain>
        <strain evidence="15 18">SA</strain>
        <strain evidence="13 22">Si</strain>
        <strain evidence="12 20">Yx</strain>
    </source>
</reference>
<evidence type="ECO:0000313" key="17">
    <source>
        <dbReference type="EMBL" id="RHZ20597.1"/>
    </source>
</evidence>
<evidence type="ECO:0000256" key="3">
    <source>
        <dbReference type="ARBA" id="ARBA00022771"/>
    </source>
</evidence>
<protein>
    <recommendedName>
        <fullName evidence="8">U1 small nuclear ribonucleoprotein C</fullName>
        <shortName evidence="8">U1 snRNP C</shortName>
        <shortName evidence="8">U1-C</shortName>
        <shortName evidence="8">U1C</shortName>
    </recommendedName>
</protein>
<feature type="domain" description="Matrin-type" evidence="10">
    <location>
        <begin position="4"/>
        <end position="36"/>
    </location>
</feature>
<comment type="similarity">
    <text evidence="8">Belongs to the U1 small nuclear ribonucleoprotein C family.</text>
</comment>
<evidence type="ECO:0000256" key="5">
    <source>
        <dbReference type="ARBA" id="ARBA00022884"/>
    </source>
</evidence>
<dbReference type="GO" id="GO:0071004">
    <property type="term" value="C:U2-type prespliceosome"/>
    <property type="evidence" value="ECO:0007669"/>
    <property type="project" value="UniProtKB-UniRule"/>
</dbReference>
<dbReference type="EMBL" id="QUTD01005572">
    <property type="protein sequence ID" value="RHY60921.1"/>
    <property type="molecule type" value="Genomic_DNA"/>
</dbReference>
<dbReference type="GO" id="GO:0000243">
    <property type="term" value="C:commitment complex"/>
    <property type="evidence" value="ECO:0007669"/>
    <property type="project" value="UniProtKB-UniRule"/>
</dbReference>
<dbReference type="EMBL" id="QUTE01013329">
    <property type="protein sequence ID" value="RHZ04811.1"/>
    <property type="molecule type" value="Genomic_DNA"/>
</dbReference>
<evidence type="ECO:0000256" key="4">
    <source>
        <dbReference type="ARBA" id="ARBA00022833"/>
    </source>
</evidence>
<dbReference type="InterPro" id="IPR000690">
    <property type="entry name" value="Matrin/U1-C_Znf_C2H2"/>
</dbReference>
<dbReference type="Proteomes" id="UP000266239">
    <property type="component" value="Unassembled WGS sequence"/>
</dbReference>
<evidence type="ECO:0000313" key="21">
    <source>
        <dbReference type="Proteomes" id="UP000266643"/>
    </source>
</evidence>
<dbReference type="EMBL" id="QUTC01004047">
    <property type="protein sequence ID" value="RHY66786.1"/>
    <property type="molecule type" value="Genomic_DNA"/>
</dbReference>
<evidence type="ECO:0000313" key="22">
    <source>
        <dbReference type="Proteomes" id="UP000283543"/>
    </source>
</evidence>
<dbReference type="PANTHER" id="PTHR31148">
    <property type="entry name" value="U1 SMALL NUCLEAR RIBONUCLEOPROTEIN C"/>
    <property type="match status" value="1"/>
</dbReference>
<dbReference type="InterPro" id="IPR017340">
    <property type="entry name" value="U1_snRNP-C"/>
</dbReference>
<dbReference type="OrthoDB" id="76567at2759"/>
<dbReference type="GeneID" id="20806816"/>
<evidence type="ECO:0000256" key="6">
    <source>
        <dbReference type="ARBA" id="ARBA00023242"/>
    </source>
</evidence>
<dbReference type="PROSITE" id="PS50171">
    <property type="entry name" value="ZF_MATRIN"/>
    <property type="match status" value="1"/>
</dbReference>
<evidence type="ECO:0000313" key="18">
    <source>
        <dbReference type="Proteomes" id="UP000265716"/>
    </source>
</evidence>
<dbReference type="GO" id="GO:0000395">
    <property type="term" value="P:mRNA 5'-splice site recognition"/>
    <property type="evidence" value="ECO:0007669"/>
    <property type="project" value="UniProtKB-UniRule"/>
</dbReference>
<dbReference type="AlphaFoldDB" id="W4GTT2"/>
<dbReference type="SUPFAM" id="SSF57667">
    <property type="entry name" value="beta-beta-alpha zinc fingers"/>
    <property type="match status" value="1"/>
</dbReference>
<evidence type="ECO:0000313" key="16">
    <source>
        <dbReference type="EMBL" id="RHZ04811.1"/>
    </source>
</evidence>
<dbReference type="InterPro" id="IPR003604">
    <property type="entry name" value="Matrin/U1-like-C_Znf_C2H2"/>
</dbReference>
<dbReference type="GO" id="GO:0008270">
    <property type="term" value="F:zinc ion binding"/>
    <property type="evidence" value="ECO:0007669"/>
    <property type="project" value="UniProtKB-UniRule"/>
</dbReference>
<dbReference type="EMBL" id="QUTF01012943">
    <property type="protein sequence ID" value="RHZ20597.1"/>
    <property type="molecule type" value="Genomic_DNA"/>
</dbReference>
<comment type="subunit">
    <text evidence="8">U1 snRNP is composed of the 7 core Sm proteins B/B', D1, D2, D3, E, F and G that assemble in a heptameric protein ring on the Sm site of the small nuclear RNA to form the core snRNP, and at least 3 U1 snRNP-specific proteins U1-70K, U1-A and U1-C. U1-C interacts with U1 snRNA and the 5' splice-site region of the pre-mRNA.</text>
</comment>
<feature type="compositionally biased region" description="Low complexity" evidence="9">
    <location>
        <begin position="74"/>
        <end position="91"/>
    </location>
</feature>
<proteinExistence type="inferred from homology"/>
<sequence>MPRYYCDYCDTYLTHDSQAGRKQHNRGWKHRENVKLYYEAMLQGQGATMTPGAWLRPDAARPPGGGAPRPPPMMNMRPPMGMGINPMGMNMQPPPMMMGMRPPPPMGGMFPPPRGPPPGMVPMMMRPPPVT</sequence>
<dbReference type="Proteomes" id="UP000265716">
    <property type="component" value="Unassembled WGS sequence"/>
</dbReference>
<dbReference type="VEuPathDB" id="FungiDB:H257_04820"/>
<dbReference type="GO" id="GO:0030619">
    <property type="term" value="F:U1 snRNA binding"/>
    <property type="evidence" value="ECO:0007669"/>
    <property type="project" value="UniProtKB-UniRule"/>
</dbReference>
<reference evidence="11" key="1">
    <citation type="submission" date="2013-12" db="EMBL/GenBank/DDBJ databases">
        <title>The Genome Sequence of Aphanomyces astaci APO3.</title>
        <authorList>
            <consortium name="The Broad Institute Genomics Platform"/>
            <person name="Russ C."/>
            <person name="Tyler B."/>
            <person name="van West P."/>
            <person name="Dieguez-Uribeondo J."/>
            <person name="Young S.K."/>
            <person name="Zeng Q."/>
            <person name="Gargeya S."/>
            <person name="Fitzgerald M."/>
            <person name="Abouelleil A."/>
            <person name="Alvarado L."/>
            <person name="Chapman S.B."/>
            <person name="Gainer-Dewar J."/>
            <person name="Goldberg J."/>
            <person name="Griggs A."/>
            <person name="Gujja S."/>
            <person name="Hansen M."/>
            <person name="Howarth C."/>
            <person name="Imamovic A."/>
            <person name="Ireland A."/>
            <person name="Larimer J."/>
            <person name="McCowan C."/>
            <person name="Murphy C."/>
            <person name="Pearson M."/>
            <person name="Poon T.W."/>
            <person name="Priest M."/>
            <person name="Roberts A."/>
            <person name="Saif S."/>
            <person name="Shea T."/>
            <person name="Sykes S."/>
            <person name="Wortman J."/>
            <person name="Nusbaum C."/>
            <person name="Birren B."/>
        </authorList>
    </citation>
    <scope>NUCLEOTIDE SEQUENCE [LARGE SCALE GENOMIC DNA]</scope>
    <source>
        <strain evidence="11">APO3</strain>
    </source>
</reference>
<keyword evidence="5 8" id="KW-0694">RNA-binding</keyword>
<dbReference type="HAMAP" id="MF_03153">
    <property type="entry name" value="U1_C"/>
    <property type="match status" value="1"/>
</dbReference>
<dbReference type="Pfam" id="PF06220">
    <property type="entry name" value="zf-U1"/>
    <property type="match status" value="1"/>
</dbReference>
<dbReference type="SMART" id="SM00451">
    <property type="entry name" value="ZnF_U1"/>
    <property type="match status" value="1"/>
</dbReference>
<dbReference type="EMBL" id="QUTA01004185">
    <property type="protein sequence ID" value="RHY20737.1"/>
    <property type="molecule type" value="Genomic_DNA"/>
</dbReference>
<evidence type="ECO:0000313" key="11">
    <source>
        <dbReference type="EMBL" id="ETV83087.1"/>
    </source>
</evidence>
<evidence type="ECO:0000256" key="7">
    <source>
        <dbReference type="ARBA" id="ARBA00023274"/>
    </source>
</evidence>
<dbReference type="RefSeq" id="XP_009827758.1">
    <property type="nucleotide sequence ID" value="XM_009829456.1"/>
</dbReference>
<evidence type="ECO:0000313" key="14">
    <source>
        <dbReference type="EMBL" id="RHY60921.1"/>
    </source>
</evidence>
<dbReference type="Proteomes" id="UP000266643">
    <property type="component" value="Unassembled WGS sequence"/>
</dbReference>
<keyword evidence="4 8" id="KW-0862">Zinc</keyword>
<dbReference type="FunFam" id="3.30.160.60:FF:000890">
    <property type="entry name" value="U1 small nuclear ribonucleoprotein C"/>
    <property type="match status" value="1"/>
</dbReference>
<evidence type="ECO:0000313" key="20">
    <source>
        <dbReference type="Proteomes" id="UP000266239"/>
    </source>
</evidence>
<dbReference type="Proteomes" id="UP000286510">
    <property type="component" value="Unassembled WGS sequence"/>
</dbReference>
<evidence type="ECO:0000313" key="12">
    <source>
        <dbReference type="EMBL" id="RHY20737.1"/>
    </source>
</evidence>
<evidence type="ECO:0000256" key="1">
    <source>
        <dbReference type="ARBA" id="ARBA00004123"/>
    </source>
</evidence>
<comment type="function">
    <text evidence="8">Component of the spliceosomal U1 snRNP, which is essential for recognition of the pre-mRNA 5' splice-site and the subsequent assembly of the spliceosome. U1-C is directly involved in initial 5' splice-site recognition for both constitutive and regulated alternative splicing. The interaction with the 5' splice-site seems to precede base-pairing between the pre-mRNA and the U1 snRNA. Stimulates commitment or early (E) complex formation by stabilizing the base pairing of the 5' end of the U1 snRNA and the 5' splice-site region.</text>
</comment>
<keyword evidence="6 8" id="KW-0539">Nucleus</keyword>
<feature type="region of interest" description="Disordered" evidence="9">
    <location>
        <begin position="52"/>
        <end position="102"/>
    </location>
</feature>
<keyword evidence="3 8" id="KW-0863">Zinc-finger</keyword>
<dbReference type="EMBL" id="QUTB01011273">
    <property type="protein sequence ID" value="RHY38254.1"/>
    <property type="molecule type" value="Genomic_DNA"/>
</dbReference>
<evidence type="ECO:0000313" key="23">
    <source>
        <dbReference type="Proteomes" id="UP000286510"/>
    </source>
</evidence>
<dbReference type="PIRSF" id="PIRSF037969">
    <property type="entry name" value="U1_snRNP-C"/>
    <property type="match status" value="1"/>
</dbReference>
<dbReference type="Gene3D" id="3.30.160.60">
    <property type="entry name" value="Classic Zinc Finger"/>
    <property type="match status" value="1"/>
</dbReference>
<evidence type="ECO:0000256" key="8">
    <source>
        <dbReference type="HAMAP-Rule" id="MF_03153"/>
    </source>
</evidence>
<dbReference type="STRING" id="112090.W4GTT2"/>
<evidence type="ECO:0000313" key="13">
    <source>
        <dbReference type="EMBL" id="RHY38254.1"/>
    </source>
</evidence>
<dbReference type="PANTHER" id="PTHR31148:SF1">
    <property type="entry name" value="U1 SMALL NUCLEAR RIBONUCLEOPROTEIN C"/>
    <property type="match status" value="1"/>
</dbReference>
<keyword evidence="2 8" id="KW-0479">Metal-binding</keyword>
<organism evidence="11">
    <name type="scientific">Aphanomyces astaci</name>
    <name type="common">Crayfish plague agent</name>
    <dbReference type="NCBI Taxonomy" id="112090"/>
    <lineage>
        <taxon>Eukaryota</taxon>
        <taxon>Sar</taxon>
        <taxon>Stramenopiles</taxon>
        <taxon>Oomycota</taxon>
        <taxon>Saprolegniomycetes</taxon>
        <taxon>Saprolegniales</taxon>
        <taxon>Verrucalvaceae</taxon>
        <taxon>Aphanomyces</taxon>
    </lineage>
</organism>
<keyword evidence="7 8" id="KW-0687">Ribonucleoprotein</keyword>
<evidence type="ECO:0000313" key="15">
    <source>
        <dbReference type="EMBL" id="RHY66786.1"/>
    </source>
</evidence>
<dbReference type="GO" id="GO:0003729">
    <property type="term" value="F:mRNA binding"/>
    <property type="evidence" value="ECO:0007669"/>
    <property type="project" value="UniProtKB-UniRule"/>
</dbReference>
<evidence type="ECO:0000313" key="19">
    <source>
        <dbReference type="Proteomes" id="UP000266196"/>
    </source>
</evidence>
<dbReference type="InterPro" id="IPR013085">
    <property type="entry name" value="U1-CZ_Znf_C2H2"/>
</dbReference>
<gene>
    <name evidence="12" type="ORF">DYB25_001538</name>
    <name evidence="17" type="ORF">DYB26_001849</name>
    <name evidence="14" type="ORF">DYB30_002349</name>
    <name evidence="16" type="ORF">DYB31_007439</name>
    <name evidence="13" type="ORF">DYB34_002947</name>
    <name evidence="15" type="ORF">DYB38_005721</name>
    <name evidence="11" type="ORF">H257_04820</name>
</gene>
<dbReference type="InterPro" id="IPR036236">
    <property type="entry name" value="Znf_C2H2_sf"/>
</dbReference>
<name>W4GTT2_APHAT</name>
<accession>W4GTT2</accession>
<dbReference type="EMBL" id="KI913121">
    <property type="protein sequence ID" value="ETV83087.1"/>
    <property type="molecule type" value="Genomic_DNA"/>
</dbReference>
<evidence type="ECO:0000256" key="9">
    <source>
        <dbReference type="SAM" id="MobiDB-lite"/>
    </source>
</evidence>
<comment type="subcellular location">
    <subcellularLocation>
        <location evidence="1 8">Nucleus</location>
    </subcellularLocation>
</comment>
<dbReference type="Proteomes" id="UP000283543">
    <property type="component" value="Unassembled WGS sequence"/>
</dbReference>
<dbReference type="GO" id="GO:0000387">
    <property type="term" value="P:spliceosomal snRNP assembly"/>
    <property type="evidence" value="ECO:0007669"/>
    <property type="project" value="UniProtKB-UniRule"/>
</dbReference>
<dbReference type="GO" id="GO:0005685">
    <property type="term" value="C:U1 snRNP"/>
    <property type="evidence" value="ECO:0007669"/>
    <property type="project" value="UniProtKB-UniRule"/>
</dbReference>
<evidence type="ECO:0000256" key="2">
    <source>
        <dbReference type="ARBA" id="ARBA00022723"/>
    </source>
</evidence>
<feature type="compositionally biased region" description="Pro residues" evidence="9">
    <location>
        <begin position="92"/>
        <end position="102"/>
    </location>
</feature>
<dbReference type="Proteomes" id="UP000266196">
    <property type="component" value="Unassembled WGS sequence"/>
</dbReference>
<dbReference type="GO" id="GO:0030627">
    <property type="term" value="F:pre-mRNA 5'-splice site binding"/>
    <property type="evidence" value="ECO:0007669"/>
    <property type="project" value="InterPro"/>
</dbReference>
<evidence type="ECO:0000259" key="10">
    <source>
        <dbReference type="PROSITE" id="PS50171"/>
    </source>
</evidence>